<comment type="caution">
    <text evidence="2">The sequence shown here is derived from an EMBL/GenBank/DDBJ whole genome shotgun (WGS) entry which is preliminary data.</text>
</comment>
<dbReference type="Proteomes" id="UP001054889">
    <property type="component" value="Unassembled WGS sequence"/>
</dbReference>
<reference evidence="2" key="1">
    <citation type="journal article" date="2018" name="DNA Res.">
        <title>Multiple hybrid de novo genome assembly of finger millet, an orphan allotetraploid crop.</title>
        <authorList>
            <person name="Hatakeyama M."/>
            <person name="Aluri S."/>
            <person name="Balachadran M.T."/>
            <person name="Sivarajan S.R."/>
            <person name="Patrignani A."/>
            <person name="Gruter S."/>
            <person name="Poveda L."/>
            <person name="Shimizu-Inatsugi R."/>
            <person name="Baeten J."/>
            <person name="Francoijs K.J."/>
            <person name="Nataraja K.N."/>
            <person name="Reddy Y.A.N."/>
            <person name="Phadnis S."/>
            <person name="Ravikumar R.L."/>
            <person name="Schlapbach R."/>
            <person name="Sreeman S.M."/>
            <person name="Shimizu K.K."/>
        </authorList>
    </citation>
    <scope>NUCLEOTIDE SEQUENCE</scope>
</reference>
<feature type="region of interest" description="Disordered" evidence="1">
    <location>
        <begin position="78"/>
        <end position="103"/>
    </location>
</feature>
<gene>
    <name evidence="2" type="primary">ga16083</name>
    <name evidence="2" type="ORF">PR202_ga16083</name>
</gene>
<evidence type="ECO:0000313" key="2">
    <source>
        <dbReference type="EMBL" id="GJM99024.1"/>
    </source>
</evidence>
<keyword evidence="3" id="KW-1185">Reference proteome</keyword>
<sequence length="103" mass="11315">MYDQDAVLDAVDRRLEGAFDERQMNRDRTRRPSIAEALAVLRSNSSDLPVLLPVAAAPLHGGGLFALEEERACYGEFSTEDDGYESTPTSASTAYMKTPARCE</sequence>
<name>A0AAV5CLU3_ELECO</name>
<proteinExistence type="predicted"/>
<reference evidence="2" key="2">
    <citation type="submission" date="2021-12" db="EMBL/GenBank/DDBJ databases">
        <title>Resequencing data analysis of finger millet.</title>
        <authorList>
            <person name="Hatakeyama M."/>
            <person name="Aluri S."/>
            <person name="Balachadran M.T."/>
            <person name="Sivarajan S.R."/>
            <person name="Poveda L."/>
            <person name="Shimizu-Inatsugi R."/>
            <person name="Schlapbach R."/>
            <person name="Sreeman S.M."/>
            <person name="Shimizu K.K."/>
        </authorList>
    </citation>
    <scope>NUCLEOTIDE SEQUENCE</scope>
</reference>
<dbReference type="AlphaFoldDB" id="A0AAV5CLU3"/>
<organism evidence="2 3">
    <name type="scientific">Eleusine coracana subsp. coracana</name>
    <dbReference type="NCBI Taxonomy" id="191504"/>
    <lineage>
        <taxon>Eukaryota</taxon>
        <taxon>Viridiplantae</taxon>
        <taxon>Streptophyta</taxon>
        <taxon>Embryophyta</taxon>
        <taxon>Tracheophyta</taxon>
        <taxon>Spermatophyta</taxon>
        <taxon>Magnoliopsida</taxon>
        <taxon>Liliopsida</taxon>
        <taxon>Poales</taxon>
        <taxon>Poaceae</taxon>
        <taxon>PACMAD clade</taxon>
        <taxon>Chloridoideae</taxon>
        <taxon>Cynodonteae</taxon>
        <taxon>Eleusininae</taxon>
        <taxon>Eleusine</taxon>
    </lineage>
</organism>
<evidence type="ECO:0000313" key="3">
    <source>
        <dbReference type="Proteomes" id="UP001054889"/>
    </source>
</evidence>
<protein>
    <submittedName>
        <fullName evidence="2">Uncharacterized protein</fullName>
    </submittedName>
</protein>
<accession>A0AAV5CLU3</accession>
<dbReference type="EMBL" id="BQKI01000007">
    <property type="protein sequence ID" value="GJM99024.1"/>
    <property type="molecule type" value="Genomic_DNA"/>
</dbReference>
<feature type="compositionally biased region" description="Polar residues" evidence="1">
    <location>
        <begin position="86"/>
        <end position="95"/>
    </location>
</feature>
<evidence type="ECO:0000256" key="1">
    <source>
        <dbReference type="SAM" id="MobiDB-lite"/>
    </source>
</evidence>